<accession>A0A9P5N369</accession>
<evidence type="ECO:0000313" key="2">
    <source>
        <dbReference type="Proteomes" id="UP000759537"/>
    </source>
</evidence>
<keyword evidence="2" id="KW-1185">Reference proteome</keyword>
<dbReference type="InterPro" id="IPR027417">
    <property type="entry name" value="P-loop_NTPase"/>
</dbReference>
<reference evidence="1" key="1">
    <citation type="submission" date="2019-10" db="EMBL/GenBank/DDBJ databases">
        <authorList>
            <consortium name="DOE Joint Genome Institute"/>
            <person name="Kuo A."/>
            <person name="Miyauchi S."/>
            <person name="Kiss E."/>
            <person name="Drula E."/>
            <person name="Kohler A."/>
            <person name="Sanchez-Garcia M."/>
            <person name="Andreopoulos B."/>
            <person name="Barry K.W."/>
            <person name="Bonito G."/>
            <person name="Buee M."/>
            <person name="Carver A."/>
            <person name="Chen C."/>
            <person name="Cichocki N."/>
            <person name="Clum A."/>
            <person name="Culley D."/>
            <person name="Crous P.W."/>
            <person name="Fauchery L."/>
            <person name="Girlanda M."/>
            <person name="Hayes R."/>
            <person name="Keri Z."/>
            <person name="LaButti K."/>
            <person name="Lipzen A."/>
            <person name="Lombard V."/>
            <person name="Magnuson J."/>
            <person name="Maillard F."/>
            <person name="Morin E."/>
            <person name="Murat C."/>
            <person name="Nolan M."/>
            <person name="Ohm R."/>
            <person name="Pangilinan J."/>
            <person name="Pereira M."/>
            <person name="Perotto S."/>
            <person name="Peter M."/>
            <person name="Riley R."/>
            <person name="Sitrit Y."/>
            <person name="Stielow B."/>
            <person name="Szollosi G."/>
            <person name="Zifcakova L."/>
            <person name="Stursova M."/>
            <person name="Spatafora J.W."/>
            <person name="Tedersoo L."/>
            <person name="Vaario L.-M."/>
            <person name="Yamada A."/>
            <person name="Yan M."/>
            <person name="Wang P."/>
            <person name="Xu J."/>
            <person name="Bruns T."/>
            <person name="Baldrian P."/>
            <person name="Vilgalys R."/>
            <person name="Henrissat B."/>
            <person name="Grigoriev I.V."/>
            <person name="Hibbett D."/>
            <person name="Nagy L.G."/>
            <person name="Martin F.M."/>
        </authorList>
    </citation>
    <scope>NUCLEOTIDE SEQUENCE</scope>
    <source>
        <strain evidence="1">Prilba</strain>
    </source>
</reference>
<sequence>MPLTLSWAVTIHKSQGMSLDRVTVDLGCNEFASGLTFVALSQSKTFRGLCILLFN</sequence>
<evidence type="ECO:0008006" key="3">
    <source>
        <dbReference type="Google" id="ProtNLM"/>
    </source>
</evidence>
<evidence type="ECO:0000313" key="1">
    <source>
        <dbReference type="EMBL" id="KAF8485255.1"/>
    </source>
</evidence>
<dbReference type="EMBL" id="WHVB01000003">
    <property type="protein sequence ID" value="KAF8485255.1"/>
    <property type="molecule type" value="Genomic_DNA"/>
</dbReference>
<organism evidence="1 2">
    <name type="scientific">Russula ochroleuca</name>
    <dbReference type="NCBI Taxonomy" id="152965"/>
    <lineage>
        <taxon>Eukaryota</taxon>
        <taxon>Fungi</taxon>
        <taxon>Dikarya</taxon>
        <taxon>Basidiomycota</taxon>
        <taxon>Agaricomycotina</taxon>
        <taxon>Agaricomycetes</taxon>
        <taxon>Russulales</taxon>
        <taxon>Russulaceae</taxon>
        <taxon>Russula</taxon>
    </lineage>
</organism>
<dbReference type="AlphaFoldDB" id="A0A9P5N369"/>
<protein>
    <recommendedName>
        <fullName evidence="3">ATP-dependent DNA helicase PIF1</fullName>
    </recommendedName>
</protein>
<dbReference type="InterPro" id="IPR051055">
    <property type="entry name" value="PIF1_helicase"/>
</dbReference>
<dbReference type="PANTHER" id="PTHR47642">
    <property type="entry name" value="ATP-DEPENDENT DNA HELICASE"/>
    <property type="match status" value="1"/>
</dbReference>
<feature type="non-terminal residue" evidence="1">
    <location>
        <position position="55"/>
    </location>
</feature>
<name>A0A9P5N369_9AGAM</name>
<reference evidence="1" key="2">
    <citation type="journal article" date="2020" name="Nat. Commun.">
        <title>Large-scale genome sequencing of mycorrhizal fungi provides insights into the early evolution of symbiotic traits.</title>
        <authorList>
            <person name="Miyauchi S."/>
            <person name="Kiss E."/>
            <person name="Kuo A."/>
            <person name="Drula E."/>
            <person name="Kohler A."/>
            <person name="Sanchez-Garcia M."/>
            <person name="Morin E."/>
            <person name="Andreopoulos B."/>
            <person name="Barry K.W."/>
            <person name="Bonito G."/>
            <person name="Buee M."/>
            <person name="Carver A."/>
            <person name="Chen C."/>
            <person name="Cichocki N."/>
            <person name="Clum A."/>
            <person name="Culley D."/>
            <person name="Crous P.W."/>
            <person name="Fauchery L."/>
            <person name="Girlanda M."/>
            <person name="Hayes R.D."/>
            <person name="Keri Z."/>
            <person name="LaButti K."/>
            <person name="Lipzen A."/>
            <person name="Lombard V."/>
            <person name="Magnuson J."/>
            <person name="Maillard F."/>
            <person name="Murat C."/>
            <person name="Nolan M."/>
            <person name="Ohm R.A."/>
            <person name="Pangilinan J."/>
            <person name="Pereira M.F."/>
            <person name="Perotto S."/>
            <person name="Peter M."/>
            <person name="Pfister S."/>
            <person name="Riley R."/>
            <person name="Sitrit Y."/>
            <person name="Stielow J.B."/>
            <person name="Szollosi G."/>
            <person name="Zifcakova L."/>
            <person name="Stursova M."/>
            <person name="Spatafora J.W."/>
            <person name="Tedersoo L."/>
            <person name="Vaario L.M."/>
            <person name="Yamada A."/>
            <person name="Yan M."/>
            <person name="Wang P."/>
            <person name="Xu J."/>
            <person name="Bruns T."/>
            <person name="Baldrian P."/>
            <person name="Vilgalys R."/>
            <person name="Dunand C."/>
            <person name="Henrissat B."/>
            <person name="Grigoriev I.V."/>
            <person name="Hibbett D."/>
            <person name="Nagy L.G."/>
            <person name="Martin F.M."/>
        </authorList>
    </citation>
    <scope>NUCLEOTIDE SEQUENCE</scope>
    <source>
        <strain evidence="1">Prilba</strain>
    </source>
</reference>
<comment type="caution">
    <text evidence="1">The sequence shown here is derived from an EMBL/GenBank/DDBJ whole genome shotgun (WGS) entry which is preliminary data.</text>
</comment>
<dbReference type="Gene3D" id="3.40.50.300">
    <property type="entry name" value="P-loop containing nucleotide triphosphate hydrolases"/>
    <property type="match status" value="1"/>
</dbReference>
<dbReference type="SUPFAM" id="SSF52540">
    <property type="entry name" value="P-loop containing nucleoside triphosphate hydrolases"/>
    <property type="match status" value="1"/>
</dbReference>
<dbReference type="CDD" id="cd18809">
    <property type="entry name" value="SF1_C_RecD"/>
    <property type="match status" value="1"/>
</dbReference>
<dbReference type="Proteomes" id="UP000759537">
    <property type="component" value="Unassembled WGS sequence"/>
</dbReference>
<gene>
    <name evidence="1" type="ORF">DFH94DRAFT_619233</name>
</gene>
<proteinExistence type="predicted"/>
<dbReference type="PANTHER" id="PTHR47642:SF5">
    <property type="entry name" value="ATP-DEPENDENT DNA HELICASE"/>
    <property type="match status" value="1"/>
</dbReference>
<dbReference type="OrthoDB" id="432234at2759"/>